<organism evidence="2 3">
    <name type="scientific">Patiria miniata</name>
    <name type="common">Bat star</name>
    <name type="synonym">Asterina miniata</name>
    <dbReference type="NCBI Taxonomy" id="46514"/>
    <lineage>
        <taxon>Eukaryota</taxon>
        <taxon>Metazoa</taxon>
        <taxon>Echinodermata</taxon>
        <taxon>Eleutherozoa</taxon>
        <taxon>Asterozoa</taxon>
        <taxon>Asteroidea</taxon>
        <taxon>Valvatacea</taxon>
        <taxon>Valvatida</taxon>
        <taxon>Asterinidae</taxon>
        <taxon>Patiria</taxon>
    </lineage>
</organism>
<evidence type="ECO:0000313" key="2">
    <source>
        <dbReference type="EnsemblMetazoa" id="XP_038048531.1"/>
    </source>
</evidence>
<feature type="compositionally biased region" description="Polar residues" evidence="1">
    <location>
        <begin position="56"/>
        <end position="65"/>
    </location>
</feature>
<accession>A0A913ZBV6</accession>
<dbReference type="PANTHER" id="PTHR34753">
    <property type="entry name" value="TELOMERASE RNA COMPONENT INTERACTING RNASE"/>
    <property type="match status" value="1"/>
</dbReference>
<evidence type="ECO:0000256" key="1">
    <source>
        <dbReference type="SAM" id="MobiDB-lite"/>
    </source>
</evidence>
<feature type="compositionally biased region" description="Basic and acidic residues" evidence="1">
    <location>
        <begin position="161"/>
        <end position="173"/>
    </location>
</feature>
<proteinExistence type="predicted"/>
<dbReference type="OrthoDB" id="5983145at2759"/>
<dbReference type="GeneID" id="119722470"/>
<dbReference type="Proteomes" id="UP000887568">
    <property type="component" value="Unplaced"/>
</dbReference>
<dbReference type="EnsemblMetazoa" id="XM_038192603.1">
    <property type="protein sequence ID" value="XP_038048531.1"/>
    <property type="gene ID" value="LOC119722470"/>
</dbReference>
<protein>
    <recommendedName>
        <fullName evidence="4">Telomerase RNA component interacting RNase</fullName>
    </recommendedName>
</protein>
<dbReference type="GO" id="GO:0008408">
    <property type="term" value="F:3'-5' exonuclease activity"/>
    <property type="evidence" value="ECO:0007669"/>
    <property type="project" value="InterPro"/>
</dbReference>
<dbReference type="PANTHER" id="PTHR34753:SF1">
    <property type="entry name" value="TELOMERASE RNA COMPONENT INTERACTING RNASE"/>
    <property type="match status" value="1"/>
</dbReference>
<sequence>MEEKGRVNAFANDGSFMEMFKRKMEQEKLRCGSAEEGSRNRPSATGEERDGKSRTLKSSAENARTNDPAGRETGQTETSTVTESRDDVVHRLSAQSVENEGAKESNEEQAVTVPDEQSTREGDKPAVASAPAQKKYSLLSHVGKRRDGKVSLKTGAVKKQRNTEAQESKDQDAWSKYMAEVQKYKAHVCGDEDKSRPLVK</sequence>
<evidence type="ECO:0000313" key="3">
    <source>
        <dbReference type="Proteomes" id="UP000887568"/>
    </source>
</evidence>
<feature type="region of interest" description="Disordered" evidence="1">
    <location>
        <begin position="26"/>
        <end position="173"/>
    </location>
</feature>
<dbReference type="GO" id="GO:0008409">
    <property type="term" value="F:5'-3' exonuclease activity"/>
    <property type="evidence" value="ECO:0007669"/>
    <property type="project" value="InterPro"/>
</dbReference>
<name>A0A913ZBV6_PATMI</name>
<dbReference type="AlphaFoldDB" id="A0A913ZBV6"/>
<keyword evidence="3" id="KW-1185">Reference proteome</keyword>
<feature type="compositionally biased region" description="Polar residues" evidence="1">
    <location>
        <begin position="73"/>
        <end position="82"/>
    </location>
</feature>
<reference evidence="2" key="1">
    <citation type="submission" date="2022-11" db="UniProtKB">
        <authorList>
            <consortium name="EnsemblMetazoa"/>
        </authorList>
    </citation>
    <scope>IDENTIFICATION</scope>
</reference>
<dbReference type="RefSeq" id="XP_038048531.1">
    <property type="nucleotide sequence ID" value="XM_038192603.1"/>
</dbReference>
<dbReference type="OMA" id="DCHEEQA"/>
<dbReference type="InterPro" id="IPR038838">
    <property type="entry name" value="TRIR"/>
</dbReference>
<evidence type="ECO:0008006" key="4">
    <source>
        <dbReference type="Google" id="ProtNLM"/>
    </source>
</evidence>